<evidence type="ECO:0000256" key="6">
    <source>
        <dbReference type="ARBA" id="ARBA00023136"/>
    </source>
</evidence>
<keyword evidence="2 8" id="KW-0813">Transport</keyword>
<protein>
    <submittedName>
        <fullName evidence="13">TonB-dependent receptor</fullName>
    </submittedName>
</protein>
<dbReference type="PROSITE" id="PS52016">
    <property type="entry name" value="TONB_DEPENDENT_REC_3"/>
    <property type="match status" value="1"/>
</dbReference>
<evidence type="ECO:0000256" key="5">
    <source>
        <dbReference type="ARBA" id="ARBA00023077"/>
    </source>
</evidence>
<keyword evidence="4 8" id="KW-0812">Transmembrane</keyword>
<dbReference type="Pfam" id="PF00593">
    <property type="entry name" value="TonB_dep_Rec_b-barrel"/>
    <property type="match status" value="1"/>
</dbReference>
<evidence type="ECO:0000313" key="14">
    <source>
        <dbReference type="Proteomes" id="UP000661077"/>
    </source>
</evidence>
<dbReference type="RefSeq" id="WP_203169391.1">
    <property type="nucleotide sequence ID" value="NZ_JAEVLS010000005.1"/>
</dbReference>
<dbReference type="InterPro" id="IPR037066">
    <property type="entry name" value="Plug_dom_sf"/>
</dbReference>
<dbReference type="SUPFAM" id="SSF56935">
    <property type="entry name" value="Porins"/>
    <property type="match status" value="1"/>
</dbReference>
<evidence type="ECO:0000256" key="3">
    <source>
        <dbReference type="ARBA" id="ARBA00022452"/>
    </source>
</evidence>
<evidence type="ECO:0000256" key="8">
    <source>
        <dbReference type="PROSITE-ProRule" id="PRU01360"/>
    </source>
</evidence>
<dbReference type="InterPro" id="IPR010104">
    <property type="entry name" value="TonB_rcpt_bac"/>
</dbReference>
<dbReference type="PANTHER" id="PTHR40980">
    <property type="entry name" value="PLUG DOMAIN-CONTAINING PROTEIN"/>
    <property type="match status" value="1"/>
</dbReference>
<evidence type="ECO:0000256" key="9">
    <source>
        <dbReference type="RuleBase" id="RU003357"/>
    </source>
</evidence>
<organism evidence="13 14">
    <name type="scientific">Steroidobacter gossypii</name>
    <dbReference type="NCBI Taxonomy" id="2805490"/>
    <lineage>
        <taxon>Bacteria</taxon>
        <taxon>Pseudomonadati</taxon>
        <taxon>Pseudomonadota</taxon>
        <taxon>Gammaproteobacteria</taxon>
        <taxon>Steroidobacterales</taxon>
        <taxon>Steroidobacteraceae</taxon>
        <taxon>Steroidobacter</taxon>
    </lineage>
</organism>
<keyword evidence="14" id="KW-1185">Reference proteome</keyword>
<keyword evidence="5 9" id="KW-0798">TonB box</keyword>
<evidence type="ECO:0000259" key="12">
    <source>
        <dbReference type="Pfam" id="PF07715"/>
    </source>
</evidence>
<comment type="similarity">
    <text evidence="8 9">Belongs to the TonB-dependent receptor family.</text>
</comment>
<dbReference type="NCBIfam" id="TIGR01782">
    <property type="entry name" value="TonB-Xanth-Caul"/>
    <property type="match status" value="1"/>
</dbReference>
<sequence>MSKKRTTLIGAAVSLALFQHVAEAQNQSTEGAGIEEVVVSGIRGSLRQSVETKRESSAIVDAISAEDMGKFPDKNAAESLSHVPGINIDRQFGQGERVSIRGTDPALNRTLLNGQTVASADWFILDSPGRTFNYTLLAPEIVERIEVYKSPEARIDEGSIGGTVILHSRRPIDLPAGTLRTSLDYAYNDRAEEGAPNYSALYSWKNDADTFGVLITALQSEEELTRHGIETFSYPTAGAAGVPSSVVSDPDAVFPNAINSALFVQERKRTSGTLGVQLKPSDSFELNLTGLFVNAEYDNYNQSRYAFFGHGLSAPNMTRATVQNGLITSADFSNGLTLLDAISRRSEVETYAVDLKADWRGDGWSGSATIGTTEADGGTQQQYFLEYEAVGGFSYDIGNERASVTFANDPTNPASMPGIGFGQSRQQPTHDEEQYVQVDFTRELNWGPIKQWQFGAKYREHKTDQQARLGNIAGSALAGLGLADFAGGLTPGNMLSGADANSGLERWRTVDRSALENFVAGAPLVNPFTSPPTPLGVGVFTEFPNAAFNVEEEITSAYTQFNFNGEGFRGNLGLRYVMTDQLSRGSTGIGGGVFVPNSFSSDYNDFLPSFNFAMDVADDVVVRLSASRTLARANFADLASFLELDNTTNSGNGGNPNLDPYRASNFDVSAEWYLGEEGLLAMTLFYKDVRSFIVRQSSPEQQFDTNSGQIETFDVSRPRNGAGGEIQGSELTYQTRLWGDFGLQANYTYADGSTDEGLQLPFSSKHTINLTPYYDNGTINARLTYGWRSKYFREIGRNGVAVTTDEYAQLDGSFGWRVTDNIELTAQVLNMLDETHYEYAGEESRLLNLYKNGRRYFAGVRFAL</sequence>
<dbReference type="EMBL" id="JAEVLS010000005">
    <property type="protein sequence ID" value="MBM0107274.1"/>
    <property type="molecule type" value="Genomic_DNA"/>
</dbReference>
<accession>A0ABS1X206</accession>
<feature type="chain" id="PRO_5045952372" evidence="10">
    <location>
        <begin position="25"/>
        <end position="864"/>
    </location>
</feature>
<proteinExistence type="inferred from homology"/>
<dbReference type="Gene3D" id="2.170.130.10">
    <property type="entry name" value="TonB-dependent receptor, plug domain"/>
    <property type="match status" value="1"/>
</dbReference>
<keyword evidence="10" id="KW-0732">Signal</keyword>
<comment type="subcellular location">
    <subcellularLocation>
        <location evidence="1 8">Cell outer membrane</location>
        <topology evidence="1 8">Multi-pass membrane protein</topology>
    </subcellularLocation>
</comment>
<dbReference type="PANTHER" id="PTHR40980:SF3">
    <property type="entry name" value="TONB-DEPENDENT RECEPTOR-LIKE BETA-BARREL DOMAIN-CONTAINING PROTEIN"/>
    <property type="match status" value="1"/>
</dbReference>
<comment type="caution">
    <text evidence="13">The sequence shown here is derived from an EMBL/GenBank/DDBJ whole genome shotgun (WGS) entry which is preliminary data.</text>
</comment>
<evidence type="ECO:0000256" key="4">
    <source>
        <dbReference type="ARBA" id="ARBA00022692"/>
    </source>
</evidence>
<keyword evidence="7 8" id="KW-0998">Cell outer membrane</keyword>
<dbReference type="InterPro" id="IPR012910">
    <property type="entry name" value="Plug_dom"/>
</dbReference>
<evidence type="ECO:0000259" key="11">
    <source>
        <dbReference type="Pfam" id="PF00593"/>
    </source>
</evidence>
<dbReference type="Proteomes" id="UP000661077">
    <property type="component" value="Unassembled WGS sequence"/>
</dbReference>
<dbReference type="Pfam" id="PF07715">
    <property type="entry name" value="Plug"/>
    <property type="match status" value="1"/>
</dbReference>
<name>A0ABS1X206_9GAMM</name>
<dbReference type="InterPro" id="IPR036942">
    <property type="entry name" value="Beta-barrel_TonB_sf"/>
</dbReference>
<keyword evidence="6 8" id="KW-0472">Membrane</keyword>
<reference evidence="13 14" key="1">
    <citation type="journal article" date="2021" name="Int. J. Syst. Evol. Microbiol.">
        <title>Steroidobacter gossypii sp. nov., isolated from soil of cotton cropping field.</title>
        <authorList>
            <person name="Huang R."/>
            <person name="Yang S."/>
            <person name="Zhen C."/>
            <person name="Liu W."/>
        </authorList>
    </citation>
    <scope>NUCLEOTIDE SEQUENCE [LARGE SCALE GENOMIC DNA]</scope>
    <source>
        <strain evidence="13 14">S1-65</strain>
    </source>
</reference>
<evidence type="ECO:0000256" key="10">
    <source>
        <dbReference type="SAM" id="SignalP"/>
    </source>
</evidence>
<feature type="domain" description="TonB-dependent receptor-like beta-barrel" evidence="11">
    <location>
        <begin position="398"/>
        <end position="830"/>
    </location>
</feature>
<dbReference type="CDD" id="cd01347">
    <property type="entry name" value="ligand_gated_channel"/>
    <property type="match status" value="1"/>
</dbReference>
<keyword evidence="3 8" id="KW-1134">Transmembrane beta strand</keyword>
<evidence type="ECO:0000256" key="1">
    <source>
        <dbReference type="ARBA" id="ARBA00004571"/>
    </source>
</evidence>
<gene>
    <name evidence="13" type="ORF">JM946_21260</name>
</gene>
<keyword evidence="13" id="KW-0675">Receptor</keyword>
<evidence type="ECO:0000256" key="7">
    <source>
        <dbReference type="ARBA" id="ARBA00023237"/>
    </source>
</evidence>
<feature type="signal peptide" evidence="10">
    <location>
        <begin position="1"/>
        <end position="24"/>
    </location>
</feature>
<evidence type="ECO:0000256" key="2">
    <source>
        <dbReference type="ARBA" id="ARBA00022448"/>
    </source>
</evidence>
<dbReference type="InterPro" id="IPR000531">
    <property type="entry name" value="Beta-barrel_TonB"/>
</dbReference>
<dbReference type="Gene3D" id="2.40.170.20">
    <property type="entry name" value="TonB-dependent receptor, beta-barrel domain"/>
    <property type="match status" value="1"/>
</dbReference>
<feature type="domain" description="TonB-dependent receptor plug" evidence="12">
    <location>
        <begin position="53"/>
        <end position="163"/>
    </location>
</feature>
<dbReference type="InterPro" id="IPR039426">
    <property type="entry name" value="TonB-dep_rcpt-like"/>
</dbReference>
<evidence type="ECO:0000313" key="13">
    <source>
        <dbReference type="EMBL" id="MBM0107274.1"/>
    </source>
</evidence>